<gene>
    <name evidence="3" type="ORF">FAES_2620</name>
</gene>
<dbReference type="Proteomes" id="UP000011058">
    <property type="component" value="Chromosome"/>
</dbReference>
<evidence type="ECO:0000313" key="3">
    <source>
        <dbReference type="EMBL" id="CCH00629.1"/>
    </source>
</evidence>
<evidence type="ECO:0000256" key="1">
    <source>
        <dbReference type="SAM" id="SignalP"/>
    </source>
</evidence>
<proteinExistence type="predicted"/>
<dbReference type="STRING" id="1166018.FAES_2620"/>
<feature type="chain" id="PRO_5003630006" description="3-keto-alpha-glucoside-1,2-lyase/3-keto-2-hydroxy-glucal hydratase domain-containing protein" evidence="1">
    <location>
        <begin position="40"/>
        <end position="278"/>
    </location>
</feature>
<reference evidence="3 4" key="1">
    <citation type="journal article" date="2012" name="J. Bacteriol.">
        <title>Genome Sequence of Fibrella aestuarina BUZ 2T, a Filamentous Marine Bacterium.</title>
        <authorList>
            <person name="Filippini M."/>
            <person name="Qi W."/>
            <person name="Blom J."/>
            <person name="Goesmann A."/>
            <person name="Smits T.H."/>
            <person name="Bagheri H.C."/>
        </authorList>
    </citation>
    <scope>NUCLEOTIDE SEQUENCE [LARGE SCALE GENOMIC DNA]</scope>
    <source>
        <strain evidence="4">BUZ 2T</strain>
    </source>
</reference>
<sequence length="278" mass="30482">MRPIDSGLIFDRFSIFRLHMKQVTSTLAVVLATAGFSFAQVQPNKQTPESSEIWEPVPPVVTPGVYSANTAGTTAPSDAVVLFDGKNADNWYANKGYAPTASTDPLQWPVQNGVLYSSKTSSARSKQEFGDMQLHLEFQTPSKVEGNGQGRGNSGVFLQGRYEVQVLDNYQNPTYVNGMVGSIYKQAIPLVNPSRKPGEWQSYDIIFIAPRFNKAGLMLEPAYVTVLLNGILVQNHVAVKGTTEYIGVPKVQAHGKGPIVLQDHGNPVGFRNIWVREL</sequence>
<evidence type="ECO:0000259" key="2">
    <source>
        <dbReference type="Pfam" id="PF06439"/>
    </source>
</evidence>
<dbReference type="AlphaFoldDB" id="I0K926"/>
<dbReference type="Pfam" id="PF06439">
    <property type="entry name" value="3keto-disac_hyd"/>
    <property type="match status" value="1"/>
</dbReference>
<dbReference type="HOGENOM" id="CLU_067540_0_0_10"/>
<dbReference type="Gene3D" id="2.60.120.560">
    <property type="entry name" value="Exo-inulinase, domain 1"/>
    <property type="match status" value="1"/>
</dbReference>
<accession>I0K926</accession>
<evidence type="ECO:0000313" key="4">
    <source>
        <dbReference type="Proteomes" id="UP000011058"/>
    </source>
</evidence>
<organism evidence="3 4">
    <name type="scientific">Fibrella aestuarina BUZ 2</name>
    <dbReference type="NCBI Taxonomy" id="1166018"/>
    <lineage>
        <taxon>Bacteria</taxon>
        <taxon>Pseudomonadati</taxon>
        <taxon>Bacteroidota</taxon>
        <taxon>Cytophagia</taxon>
        <taxon>Cytophagales</taxon>
        <taxon>Spirosomataceae</taxon>
        <taxon>Fibrella</taxon>
    </lineage>
</organism>
<name>I0K926_9BACT</name>
<protein>
    <recommendedName>
        <fullName evidence="2">3-keto-alpha-glucoside-1,2-lyase/3-keto-2-hydroxy-glucal hydratase domain-containing protein</fullName>
    </recommendedName>
</protein>
<dbReference type="InterPro" id="IPR010496">
    <property type="entry name" value="AL/BT2_dom"/>
</dbReference>
<dbReference type="eggNOG" id="COG2133">
    <property type="taxonomic scope" value="Bacteria"/>
</dbReference>
<feature type="domain" description="3-keto-alpha-glucoside-1,2-lyase/3-keto-2-hydroxy-glucal hydratase" evidence="2">
    <location>
        <begin position="79"/>
        <end position="276"/>
    </location>
</feature>
<keyword evidence="4" id="KW-1185">Reference proteome</keyword>
<feature type="signal peptide" evidence="1">
    <location>
        <begin position="1"/>
        <end position="39"/>
    </location>
</feature>
<dbReference type="EMBL" id="HE796683">
    <property type="protein sequence ID" value="CCH00629.1"/>
    <property type="molecule type" value="Genomic_DNA"/>
</dbReference>
<dbReference type="PATRIC" id="fig|1166018.3.peg.4386"/>
<dbReference type="GO" id="GO:0016787">
    <property type="term" value="F:hydrolase activity"/>
    <property type="evidence" value="ECO:0007669"/>
    <property type="project" value="InterPro"/>
</dbReference>
<dbReference type="KEGG" id="fae:FAES_2620"/>
<keyword evidence="1" id="KW-0732">Signal</keyword>